<name>A0AAQ1UIW0_9BACT</name>
<proteinExistence type="predicted"/>
<dbReference type="Proteomes" id="UP000255283">
    <property type="component" value="Unassembled WGS sequence"/>
</dbReference>
<dbReference type="EMBL" id="UGTJ01000001">
    <property type="protein sequence ID" value="SUB80629.1"/>
    <property type="molecule type" value="Genomic_DNA"/>
</dbReference>
<sequence>MRHPHLLFLLPTLLLTACKDNLNIADTLEPARLTVYCLPAPGDSTRIAVYRSLPVPSRGNVKAITDARISYRVNGHEYPARHTAYGQYMVYAPQKAGDCIMLEVAADGLENTHAEAVIPPTVVIDSMRMTDIRLYDDDYQSVRNFHRFAVTFTDDGRSNDFYGVCITKTTVRDYPGYGDSFTATDNMGLNRKSEPLLRGLSEVDKDFGFEDETYNNFYVFDDATINGKTYTLHLDTPADYSHYGKQSYQVRLYRLTPEFYRFVTNINDVANNELAKAGLSYIKPTPTNIRGGLGLLGACTVAKSDSVNISQNNDNNNPIYHETKKR</sequence>
<protein>
    <recommendedName>
        <fullName evidence="4">DUF4249 domain-containing protein</fullName>
    </recommendedName>
</protein>
<dbReference type="AlphaFoldDB" id="A0AAQ1UIW0"/>
<feature type="region of interest" description="Disordered" evidence="1">
    <location>
        <begin position="307"/>
        <end position="326"/>
    </location>
</feature>
<dbReference type="Pfam" id="PF14054">
    <property type="entry name" value="DUF4249"/>
    <property type="match status" value="1"/>
</dbReference>
<accession>A0AAQ1UIW0</accession>
<evidence type="ECO:0000313" key="2">
    <source>
        <dbReference type="EMBL" id="SUB80629.1"/>
    </source>
</evidence>
<dbReference type="InterPro" id="IPR025345">
    <property type="entry name" value="DUF4249"/>
</dbReference>
<dbReference type="RefSeq" id="WP_115153988.1">
    <property type="nucleotide sequence ID" value="NZ_UGTJ01000001.1"/>
</dbReference>
<evidence type="ECO:0000313" key="3">
    <source>
        <dbReference type="Proteomes" id="UP000255283"/>
    </source>
</evidence>
<evidence type="ECO:0008006" key="4">
    <source>
        <dbReference type="Google" id="ProtNLM"/>
    </source>
</evidence>
<gene>
    <name evidence="2" type="ORF">NCTC13063_01920</name>
</gene>
<organism evidence="2 3">
    <name type="scientific">Segatella buccae</name>
    <dbReference type="NCBI Taxonomy" id="28126"/>
    <lineage>
        <taxon>Bacteria</taxon>
        <taxon>Pseudomonadati</taxon>
        <taxon>Bacteroidota</taxon>
        <taxon>Bacteroidia</taxon>
        <taxon>Bacteroidales</taxon>
        <taxon>Prevotellaceae</taxon>
        <taxon>Segatella</taxon>
    </lineage>
</organism>
<comment type="caution">
    <text evidence="2">The sequence shown here is derived from an EMBL/GenBank/DDBJ whole genome shotgun (WGS) entry which is preliminary data.</text>
</comment>
<reference evidence="2 3" key="1">
    <citation type="submission" date="2018-06" db="EMBL/GenBank/DDBJ databases">
        <authorList>
            <consortium name="Pathogen Informatics"/>
            <person name="Doyle S."/>
        </authorList>
    </citation>
    <scope>NUCLEOTIDE SEQUENCE [LARGE SCALE GENOMIC DNA]</scope>
    <source>
        <strain evidence="2 3">NCTC13063</strain>
    </source>
</reference>
<feature type="compositionally biased region" description="Low complexity" evidence="1">
    <location>
        <begin position="307"/>
        <end position="317"/>
    </location>
</feature>
<dbReference type="PROSITE" id="PS51257">
    <property type="entry name" value="PROKAR_LIPOPROTEIN"/>
    <property type="match status" value="1"/>
</dbReference>
<evidence type="ECO:0000256" key="1">
    <source>
        <dbReference type="SAM" id="MobiDB-lite"/>
    </source>
</evidence>